<evidence type="ECO:0000313" key="1">
    <source>
        <dbReference type="EMBL" id="GME26531.1"/>
    </source>
</evidence>
<protein>
    <submittedName>
        <fullName evidence="1">Uncharacterized protein</fullName>
    </submittedName>
</protein>
<gene>
    <name evidence="1" type="primary">g9610</name>
    <name evidence="1" type="ORF">NpPPO83_00009610</name>
</gene>
<comment type="caution">
    <text evidence="1">The sequence shown here is derived from an EMBL/GenBank/DDBJ whole genome shotgun (WGS) entry which is preliminary data.</text>
</comment>
<evidence type="ECO:0000313" key="2">
    <source>
        <dbReference type="Proteomes" id="UP001165186"/>
    </source>
</evidence>
<accession>A0ACB5S1G4</accession>
<dbReference type="EMBL" id="BSXG01000029">
    <property type="protein sequence ID" value="GME26531.1"/>
    <property type="molecule type" value="Genomic_DNA"/>
</dbReference>
<dbReference type="Proteomes" id="UP001165186">
    <property type="component" value="Unassembled WGS sequence"/>
</dbReference>
<organism evidence="1 2">
    <name type="scientific">Neofusicoccum parvum</name>
    <dbReference type="NCBI Taxonomy" id="310453"/>
    <lineage>
        <taxon>Eukaryota</taxon>
        <taxon>Fungi</taxon>
        <taxon>Dikarya</taxon>
        <taxon>Ascomycota</taxon>
        <taxon>Pezizomycotina</taxon>
        <taxon>Dothideomycetes</taxon>
        <taxon>Dothideomycetes incertae sedis</taxon>
        <taxon>Botryosphaeriales</taxon>
        <taxon>Botryosphaeriaceae</taxon>
        <taxon>Neofusicoccum</taxon>
    </lineage>
</organism>
<keyword evidence="2" id="KW-1185">Reference proteome</keyword>
<reference evidence="1" key="1">
    <citation type="submission" date="2024-09" db="EMBL/GenBank/DDBJ databases">
        <title>Draft Genome Sequences of Neofusicoccum parvum.</title>
        <authorList>
            <person name="Ashida A."/>
            <person name="Camagna M."/>
            <person name="Tanaka A."/>
            <person name="Takemoto D."/>
        </authorList>
    </citation>
    <scope>NUCLEOTIDE SEQUENCE</scope>
    <source>
        <strain evidence="1">PPO83</strain>
    </source>
</reference>
<sequence length="182" mass="20671">MYPSMLIDFDEKKLTLGSAEYHALQNKTEAGKRYFIGYESAMRAILDGMAVGQWRDYDVAEVSGANIPLAMVLENSSMQFLFQPDVNSKLQVQWETSVKAFEVYRVSIEILGEANDGHVRLWWNGKPVRFTSTNTTMVVGNMFPARAEPKFGTYQDKGIDVDTFVYQIQISNEKSELDGKFL</sequence>
<name>A0ACB5S1G4_9PEZI</name>
<proteinExistence type="predicted"/>